<reference evidence="3" key="1">
    <citation type="journal article" date="2011" name="Environ. Microbiol.">
        <title>Genomic insights into the metabolic potential of the polycyclic aromatic hydrocarbon degrading sulfate-reducing Deltaproteobacterium N47.</title>
        <authorList>
            <person name="Bergmann F."/>
            <person name="Selesi D."/>
            <person name="Weinmaier T."/>
            <person name="Tischler P."/>
            <person name="Rattei T."/>
            <person name="Meckenstock R.U."/>
        </authorList>
    </citation>
    <scope>NUCLEOTIDE SEQUENCE</scope>
</reference>
<dbReference type="PROSITE" id="PS50005">
    <property type="entry name" value="TPR"/>
    <property type="match status" value="1"/>
</dbReference>
<feature type="repeat" description="TPR" evidence="1">
    <location>
        <begin position="63"/>
        <end position="96"/>
    </location>
</feature>
<feature type="transmembrane region" description="Helical" evidence="2">
    <location>
        <begin position="161"/>
        <end position="182"/>
    </location>
</feature>
<proteinExistence type="predicted"/>
<dbReference type="Gene3D" id="2.30.30.40">
    <property type="entry name" value="SH3 Domains"/>
    <property type="match status" value="1"/>
</dbReference>
<dbReference type="EMBL" id="FR695864">
    <property type="protein sequence ID" value="CBX27207.1"/>
    <property type="molecule type" value="Genomic_DNA"/>
</dbReference>
<organism evidence="3">
    <name type="scientific">uncultured Desulfobacterium sp</name>
    <dbReference type="NCBI Taxonomy" id="201089"/>
    <lineage>
        <taxon>Bacteria</taxon>
        <taxon>Pseudomonadati</taxon>
        <taxon>Thermodesulfobacteriota</taxon>
        <taxon>Desulfobacteria</taxon>
        <taxon>Desulfobacterales</taxon>
        <taxon>Desulfobacteriaceae</taxon>
        <taxon>Desulfobacterium</taxon>
        <taxon>environmental samples</taxon>
    </lineage>
</organism>
<protein>
    <submittedName>
        <fullName evidence="3">Uncharacterized protein</fullName>
    </submittedName>
</protein>
<dbReference type="Gene3D" id="1.25.40.10">
    <property type="entry name" value="Tetratricopeptide repeat domain"/>
    <property type="match status" value="1"/>
</dbReference>
<dbReference type="InterPro" id="IPR011990">
    <property type="entry name" value="TPR-like_helical_dom_sf"/>
</dbReference>
<keyword evidence="2" id="KW-0472">Membrane</keyword>
<evidence type="ECO:0000313" key="3">
    <source>
        <dbReference type="EMBL" id="CBX27207.1"/>
    </source>
</evidence>
<keyword evidence="1" id="KW-0802">TPR repeat</keyword>
<keyword evidence="2" id="KW-1133">Transmembrane helix</keyword>
<dbReference type="SMART" id="SM00028">
    <property type="entry name" value="TPR"/>
    <property type="match status" value="2"/>
</dbReference>
<dbReference type="Pfam" id="PF06347">
    <property type="entry name" value="SH3_4"/>
    <property type="match status" value="1"/>
</dbReference>
<sequence length="256" mass="29841">MRTFGYVAIIAFISLFMLISAGLAQTSGYEETFFKANTAYRQDRFQEAADSYTQLIKAGYKNGNMYYNLGNAYFRLDKPGYAILNYERARILIPRDPDLNFNLKYTRDRIQDAIEEPLSFWEMAFFWIGSFNFNELLYCFAVLNLFFWGILFVRLFKKTEWTYYASMILFILWMITGASSGLKWYILSTDDRAVILEKETNILAGPDAKDTVLFKLHEGTVVHHERSEEGWSLISLPDKKRGWIKDGALENVVENK</sequence>
<dbReference type="AlphaFoldDB" id="E1Y9G3"/>
<name>E1Y9G3_9BACT</name>
<evidence type="ECO:0000256" key="2">
    <source>
        <dbReference type="SAM" id="Phobius"/>
    </source>
</evidence>
<evidence type="ECO:0000256" key="1">
    <source>
        <dbReference type="PROSITE-ProRule" id="PRU00339"/>
    </source>
</evidence>
<keyword evidence="2" id="KW-0812">Transmembrane</keyword>
<accession>E1Y9G3</accession>
<dbReference type="SUPFAM" id="SSF48452">
    <property type="entry name" value="TPR-like"/>
    <property type="match status" value="1"/>
</dbReference>
<feature type="transmembrane region" description="Helical" evidence="2">
    <location>
        <begin position="136"/>
        <end position="155"/>
    </location>
</feature>
<feature type="transmembrane region" description="Helical" evidence="2">
    <location>
        <begin position="6"/>
        <end position="24"/>
    </location>
</feature>
<dbReference type="InterPro" id="IPR010466">
    <property type="entry name" value="DUF1058"/>
</dbReference>
<gene>
    <name evidence="3" type="ORF">N47_A12360</name>
</gene>
<dbReference type="InterPro" id="IPR019734">
    <property type="entry name" value="TPR_rpt"/>
</dbReference>